<name>A0A4Q0VEX8_CLOTA</name>
<reference evidence="13 14" key="1">
    <citation type="submission" date="2018-06" db="EMBL/GenBank/DDBJ databases">
        <title>Genome conservation of Clostridium tetani.</title>
        <authorList>
            <person name="Bruggemann H."/>
            <person name="Popoff M.R."/>
        </authorList>
    </citation>
    <scope>NUCLEOTIDE SEQUENCE [LARGE SCALE GENOMIC DNA]</scope>
    <source>
        <strain evidence="13 14">2017.061</strain>
    </source>
</reference>
<dbReference type="Pfam" id="PF00075">
    <property type="entry name" value="RNase_H"/>
    <property type="match status" value="1"/>
</dbReference>
<dbReference type="Proteomes" id="UP000290921">
    <property type="component" value="Unassembled WGS sequence"/>
</dbReference>
<dbReference type="PROSITE" id="PS50879">
    <property type="entry name" value="RNASE_H_1"/>
    <property type="match status" value="1"/>
</dbReference>
<evidence type="ECO:0000256" key="9">
    <source>
        <dbReference type="ARBA" id="ARBA00022759"/>
    </source>
</evidence>
<dbReference type="EMBL" id="QMAP01000005">
    <property type="protein sequence ID" value="RXI49111.1"/>
    <property type="molecule type" value="Genomic_DNA"/>
</dbReference>
<comment type="function">
    <text evidence="3">Endonuclease that specifically degrades the RNA of RNA-DNA hybrids.</text>
</comment>
<keyword evidence="9" id="KW-0255">Endonuclease</keyword>
<dbReference type="GO" id="GO:0003676">
    <property type="term" value="F:nucleic acid binding"/>
    <property type="evidence" value="ECO:0007669"/>
    <property type="project" value="InterPro"/>
</dbReference>
<proteinExistence type="inferred from homology"/>
<dbReference type="AlphaFoldDB" id="A0A4Q0VEX8"/>
<dbReference type="CDD" id="cd09277">
    <property type="entry name" value="RNase_HI_bacteria_like"/>
    <property type="match status" value="1"/>
</dbReference>
<dbReference type="InterPro" id="IPR037056">
    <property type="entry name" value="RNase_H1_N_sf"/>
</dbReference>
<dbReference type="SUPFAM" id="SSF53098">
    <property type="entry name" value="Ribonuclease H-like"/>
    <property type="match status" value="1"/>
</dbReference>
<dbReference type="RefSeq" id="WP_129030305.1">
    <property type="nucleotide sequence ID" value="NZ_QMAP01000005.1"/>
</dbReference>
<evidence type="ECO:0000256" key="7">
    <source>
        <dbReference type="ARBA" id="ARBA00022722"/>
    </source>
</evidence>
<evidence type="ECO:0000256" key="6">
    <source>
        <dbReference type="ARBA" id="ARBA00017721"/>
    </source>
</evidence>
<dbReference type="InterPro" id="IPR011320">
    <property type="entry name" value="RNase_H1_N"/>
</dbReference>
<comment type="cofactor">
    <cofactor evidence="2">
        <name>Mg(2+)</name>
        <dbReference type="ChEBI" id="CHEBI:18420"/>
    </cofactor>
</comment>
<evidence type="ECO:0000256" key="1">
    <source>
        <dbReference type="ARBA" id="ARBA00000077"/>
    </source>
</evidence>
<evidence type="ECO:0000259" key="12">
    <source>
        <dbReference type="PROSITE" id="PS50879"/>
    </source>
</evidence>
<keyword evidence="7" id="KW-0540">Nuclease</keyword>
<dbReference type="InterPro" id="IPR012337">
    <property type="entry name" value="RNaseH-like_sf"/>
</dbReference>
<dbReference type="Gene3D" id="3.40.970.10">
    <property type="entry name" value="Ribonuclease H1, N-terminal domain"/>
    <property type="match status" value="1"/>
</dbReference>
<dbReference type="InterPro" id="IPR002156">
    <property type="entry name" value="RNaseH_domain"/>
</dbReference>
<dbReference type="Pfam" id="PF01693">
    <property type="entry name" value="Cauli_VI"/>
    <property type="match status" value="1"/>
</dbReference>
<protein>
    <recommendedName>
        <fullName evidence="6">Ribonuclease H</fullName>
        <ecNumber evidence="5">3.1.26.4</ecNumber>
    </recommendedName>
</protein>
<evidence type="ECO:0000256" key="8">
    <source>
        <dbReference type="ARBA" id="ARBA00022723"/>
    </source>
</evidence>
<dbReference type="InterPro" id="IPR036397">
    <property type="entry name" value="RNaseH_sf"/>
</dbReference>
<evidence type="ECO:0000256" key="4">
    <source>
        <dbReference type="ARBA" id="ARBA00005300"/>
    </source>
</evidence>
<evidence type="ECO:0000313" key="14">
    <source>
        <dbReference type="Proteomes" id="UP000290921"/>
    </source>
</evidence>
<evidence type="ECO:0000313" key="13">
    <source>
        <dbReference type="EMBL" id="RXI49111.1"/>
    </source>
</evidence>
<evidence type="ECO:0000256" key="2">
    <source>
        <dbReference type="ARBA" id="ARBA00001946"/>
    </source>
</evidence>
<comment type="caution">
    <text evidence="13">The sequence shown here is derived from an EMBL/GenBank/DDBJ whole genome shotgun (WGS) entry which is preliminary data.</text>
</comment>
<evidence type="ECO:0000256" key="3">
    <source>
        <dbReference type="ARBA" id="ARBA00004065"/>
    </source>
</evidence>
<keyword evidence="11" id="KW-0460">Magnesium</keyword>
<accession>A0A4Q0VEX8</accession>
<sequence>MAKKFYAVKKGIKPGIYTTWKECKENVNGVSGASYKGFSTEEEAKSFMGMENSNIDKDKTISDISYKSEAVAYVDGSYENTKKQYSYGVVMFYNGCEEHFAEKFSNPDMVSMRNVAGEIEGAKRAMQFCIDKGIKSLDIIYDYEGIEKWCTGVWQAKKPGTQAYKMYYDEAIKLVHINFIKVKGHSGNKYNDLADSLAKGALGIGI</sequence>
<dbReference type="FunFam" id="3.40.970.10:FF:000002">
    <property type="entry name" value="Ribonuclease H"/>
    <property type="match status" value="1"/>
</dbReference>
<dbReference type="PANTHER" id="PTHR10642:SF26">
    <property type="entry name" value="RIBONUCLEASE H1"/>
    <property type="match status" value="1"/>
</dbReference>
<dbReference type="InterPro" id="IPR050092">
    <property type="entry name" value="RNase_H"/>
</dbReference>
<feature type="domain" description="RNase H type-1" evidence="12">
    <location>
        <begin position="66"/>
        <end position="203"/>
    </location>
</feature>
<organism evidence="13 14">
    <name type="scientific">Clostridium tetani</name>
    <dbReference type="NCBI Taxonomy" id="1513"/>
    <lineage>
        <taxon>Bacteria</taxon>
        <taxon>Bacillati</taxon>
        <taxon>Bacillota</taxon>
        <taxon>Clostridia</taxon>
        <taxon>Eubacteriales</taxon>
        <taxon>Clostridiaceae</taxon>
        <taxon>Clostridium</taxon>
    </lineage>
</organism>
<dbReference type="GO" id="GO:0043137">
    <property type="term" value="P:DNA replication, removal of RNA primer"/>
    <property type="evidence" value="ECO:0007669"/>
    <property type="project" value="TreeGrafter"/>
</dbReference>
<evidence type="ECO:0000256" key="5">
    <source>
        <dbReference type="ARBA" id="ARBA00012180"/>
    </source>
</evidence>
<dbReference type="GO" id="GO:0046872">
    <property type="term" value="F:metal ion binding"/>
    <property type="evidence" value="ECO:0007669"/>
    <property type="project" value="UniProtKB-KW"/>
</dbReference>
<evidence type="ECO:0000256" key="11">
    <source>
        <dbReference type="ARBA" id="ARBA00022842"/>
    </source>
</evidence>
<dbReference type="SUPFAM" id="SSF55658">
    <property type="entry name" value="L9 N-domain-like"/>
    <property type="match status" value="1"/>
</dbReference>
<comment type="catalytic activity">
    <reaction evidence="1">
        <text>Endonucleolytic cleavage to 5'-phosphomonoester.</text>
        <dbReference type="EC" id="3.1.26.4"/>
    </reaction>
</comment>
<dbReference type="InterPro" id="IPR009027">
    <property type="entry name" value="Ribosomal_bL9/RNase_H1_N"/>
</dbReference>
<dbReference type="PANTHER" id="PTHR10642">
    <property type="entry name" value="RIBONUCLEASE H1"/>
    <property type="match status" value="1"/>
</dbReference>
<gene>
    <name evidence="13" type="ORF">DP130_06790</name>
</gene>
<evidence type="ECO:0000256" key="10">
    <source>
        <dbReference type="ARBA" id="ARBA00022801"/>
    </source>
</evidence>
<dbReference type="EC" id="3.1.26.4" evidence="5"/>
<keyword evidence="10" id="KW-0378">Hydrolase</keyword>
<keyword evidence="8" id="KW-0479">Metal-binding</keyword>
<dbReference type="GO" id="GO:0004523">
    <property type="term" value="F:RNA-DNA hybrid ribonuclease activity"/>
    <property type="evidence" value="ECO:0007669"/>
    <property type="project" value="UniProtKB-EC"/>
</dbReference>
<dbReference type="Gene3D" id="3.30.420.10">
    <property type="entry name" value="Ribonuclease H-like superfamily/Ribonuclease H"/>
    <property type="match status" value="1"/>
</dbReference>
<comment type="similarity">
    <text evidence="4">Belongs to the RNase H family.</text>
</comment>